<keyword evidence="2" id="KW-1133">Transmembrane helix</keyword>
<evidence type="ECO:0000256" key="2">
    <source>
        <dbReference type="SAM" id="Phobius"/>
    </source>
</evidence>
<keyword evidence="4" id="KW-1185">Reference proteome</keyword>
<organism evidence="3 4">
    <name type="scientific">Rhynocoris fuscipes</name>
    <dbReference type="NCBI Taxonomy" id="488301"/>
    <lineage>
        <taxon>Eukaryota</taxon>
        <taxon>Metazoa</taxon>
        <taxon>Ecdysozoa</taxon>
        <taxon>Arthropoda</taxon>
        <taxon>Hexapoda</taxon>
        <taxon>Insecta</taxon>
        <taxon>Pterygota</taxon>
        <taxon>Neoptera</taxon>
        <taxon>Paraneoptera</taxon>
        <taxon>Hemiptera</taxon>
        <taxon>Heteroptera</taxon>
        <taxon>Panheteroptera</taxon>
        <taxon>Cimicomorpha</taxon>
        <taxon>Reduviidae</taxon>
        <taxon>Harpactorinae</taxon>
        <taxon>Harpactorini</taxon>
        <taxon>Rhynocoris</taxon>
    </lineage>
</organism>
<sequence>MDECPKPVRTSRKTSRGTTESLACKYDPRRTSNEEESKFTSILLCLVFSYILRSYLVYLSRFKRDFHISRSYISLAVVL</sequence>
<gene>
    <name evidence="3" type="ORF">O3M35_009138</name>
</gene>
<keyword evidence="2" id="KW-0472">Membrane</keyword>
<comment type="caution">
    <text evidence="3">The sequence shown here is derived from an EMBL/GenBank/DDBJ whole genome shotgun (WGS) entry which is preliminary data.</text>
</comment>
<evidence type="ECO:0000256" key="1">
    <source>
        <dbReference type="SAM" id="MobiDB-lite"/>
    </source>
</evidence>
<proteinExistence type="predicted"/>
<keyword evidence="2" id="KW-0812">Transmembrane</keyword>
<dbReference type="Proteomes" id="UP001461498">
    <property type="component" value="Unassembled WGS sequence"/>
</dbReference>
<reference evidence="3 4" key="1">
    <citation type="submission" date="2022-12" db="EMBL/GenBank/DDBJ databases">
        <title>Chromosome-level genome assembly of true bugs.</title>
        <authorList>
            <person name="Ma L."/>
            <person name="Li H."/>
        </authorList>
    </citation>
    <scope>NUCLEOTIDE SEQUENCE [LARGE SCALE GENOMIC DNA]</scope>
    <source>
        <strain evidence="3">Lab_2022b</strain>
    </source>
</reference>
<evidence type="ECO:0000313" key="4">
    <source>
        <dbReference type="Proteomes" id="UP001461498"/>
    </source>
</evidence>
<accession>A0AAW1D9E7</accession>
<feature type="region of interest" description="Disordered" evidence="1">
    <location>
        <begin position="1"/>
        <end position="20"/>
    </location>
</feature>
<name>A0AAW1D9E7_9HEMI</name>
<protein>
    <submittedName>
        <fullName evidence="3">Uncharacterized protein</fullName>
    </submittedName>
</protein>
<evidence type="ECO:0000313" key="3">
    <source>
        <dbReference type="EMBL" id="KAK9504975.1"/>
    </source>
</evidence>
<feature type="transmembrane region" description="Helical" evidence="2">
    <location>
        <begin position="39"/>
        <end position="60"/>
    </location>
</feature>
<dbReference type="EMBL" id="JAPXFL010000006">
    <property type="protein sequence ID" value="KAK9504975.1"/>
    <property type="molecule type" value="Genomic_DNA"/>
</dbReference>
<dbReference type="AlphaFoldDB" id="A0AAW1D9E7"/>